<proteinExistence type="predicted"/>
<evidence type="ECO:0000313" key="2">
    <source>
        <dbReference type="Proteomes" id="UP000006729"/>
    </source>
</evidence>
<dbReference type="InParanoid" id="A0A3N7F5K8"/>
<comment type="caution">
    <text evidence="1">The sequence shown here is derived from an EMBL/GenBank/DDBJ whole genome shotgun (WGS) entry which is preliminary data.</text>
</comment>
<gene>
    <name evidence="1" type="ORF">POPTR_006G229100v4</name>
</gene>
<name>A0A3N7F5K8_POPTR</name>
<reference evidence="1 2" key="1">
    <citation type="journal article" date="2006" name="Science">
        <title>The genome of black cottonwood, Populus trichocarpa (Torr. &amp; Gray).</title>
        <authorList>
            <person name="Tuskan G.A."/>
            <person name="Difazio S."/>
            <person name="Jansson S."/>
            <person name="Bohlmann J."/>
            <person name="Grigoriev I."/>
            <person name="Hellsten U."/>
            <person name="Putnam N."/>
            <person name="Ralph S."/>
            <person name="Rombauts S."/>
            <person name="Salamov A."/>
            <person name="Schein J."/>
            <person name="Sterck L."/>
            <person name="Aerts A."/>
            <person name="Bhalerao R.R."/>
            <person name="Bhalerao R.P."/>
            <person name="Blaudez D."/>
            <person name="Boerjan W."/>
            <person name="Brun A."/>
            <person name="Brunner A."/>
            <person name="Busov V."/>
            <person name="Campbell M."/>
            <person name="Carlson J."/>
            <person name="Chalot M."/>
            <person name="Chapman J."/>
            <person name="Chen G.L."/>
            <person name="Cooper D."/>
            <person name="Coutinho P.M."/>
            <person name="Couturier J."/>
            <person name="Covert S."/>
            <person name="Cronk Q."/>
            <person name="Cunningham R."/>
            <person name="Davis J."/>
            <person name="Degroeve S."/>
            <person name="Dejardin A."/>
            <person name="Depamphilis C."/>
            <person name="Detter J."/>
            <person name="Dirks B."/>
            <person name="Dubchak I."/>
            <person name="Duplessis S."/>
            <person name="Ehlting J."/>
            <person name="Ellis B."/>
            <person name="Gendler K."/>
            <person name="Goodstein D."/>
            <person name="Gribskov M."/>
            <person name="Grimwood J."/>
            <person name="Groover A."/>
            <person name="Gunter L."/>
            <person name="Hamberger B."/>
            <person name="Heinze B."/>
            <person name="Helariutta Y."/>
            <person name="Henrissat B."/>
            <person name="Holligan D."/>
            <person name="Holt R."/>
            <person name="Huang W."/>
            <person name="Islam-Faridi N."/>
            <person name="Jones S."/>
            <person name="Jones-Rhoades M."/>
            <person name="Jorgensen R."/>
            <person name="Joshi C."/>
            <person name="Kangasjarvi J."/>
            <person name="Karlsson J."/>
            <person name="Kelleher C."/>
            <person name="Kirkpatrick R."/>
            <person name="Kirst M."/>
            <person name="Kohler A."/>
            <person name="Kalluri U."/>
            <person name="Larimer F."/>
            <person name="Leebens-Mack J."/>
            <person name="Leple J.C."/>
            <person name="Locascio P."/>
            <person name="Lou Y."/>
            <person name="Lucas S."/>
            <person name="Martin F."/>
            <person name="Montanini B."/>
            <person name="Napoli C."/>
            <person name="Nelson D.R."/>
            <person name="Nelson C."/>
            <person name="Nieminen K."/>
            <person name="Nilsson O."/>
            <person name="Pereda V."/>
            <person name="Peter G."/>
            <person name="Philippe R."/>
            <person name="Pilate G."/>
            <person name="Poliakov A."/>
            <person name="Razumovskaya J."/>
            <person name="Richardson P."/>
            <person name="Rinaldi C."/>
            <person name="Ritland K."/>
            <person name="Rouze P."/>
            <person name="Ryaboy D."/>
            <person name="Schmutz J."/>
            <person name="Schrader J."/>
            <person name="Segerman B."/>
            <person name="Shin H."/>
            <person name="Siddiqui A."/>
            <person name="Sterky F."/>
            <person name="Terry A."/>
            <person name="Tsai C.J."/>
            <person name="Uberbacher E."/>
            <person name="Unneberg P."/>
            <person name="Vahala J."/>
            <person name="Wall K."/>
            <person name="Wessler S."/>
            <person name="Yang G."/>
            <person name="Yin T."/>
            <person name="Douglas C."/>
            <person name="Marra M."/>
            <person name="Sandberg G."/>
            <person name="Van de Peer Y."/>
            <person name="Rokhsar D."/>
        </authorList>
    </citation>
    <scope>NUCLEOTIDE SEQUENCE [LARGE SCALE GENOMIC DNA]</scope>
    <source>
        <strain evidence="2">cv. Nisqually</strain>
    </source>
</reference>
<keyword evidence="2" id="KW-1185">Reference proteome</keyword>
<organism evidence="1 2">
    <name type="scientific">Populus trichocarpa</name>
    <name type="common">Western balsam poplar</name>
    <name type="synonym">Populus balsamifera subsp. trichocarpa</name>
    <dbReference type="NCBI Taxonomy" id="3694"/>
    <lineage>
        <taxon>Eukaryota</taxon>
        <taxon>Viridiplantae</taxon>
        <taxon>Streptophyta</taxon>
        <taxon>Embryophyta</taxon>
        <taxon>Tracheophyta</taxon>
        <taxon>Spermatophyta</taxon>
        <taxon>Magnoliopsida</taxon>
        <taxon>eudicotyledons</taxon>
        <taxon>Gunneridae</taxon>
        <taxon>Pentapetalae</taxon>
        <taxon>rosids</taxon>
        <taxon>fabids</taxon>
        <taxon>Malpighiales</taxon>
        <taxon>Salicaceae</taxon>
        <taxon>Saliceae</taxon>
        <taxon>Populus</taxon>
    </lineage>
</organism>
<protein>
    <submittedName>
        <fullName evidence="1">Uncharacterized protein</fullName>
    </submittedName>
</protein>
<dbReference type="EMBL" id="CM009295">
    <property type="protein sequence ID" value="RQO92059.2"/>
    <property type="molecule type" value="Genomic_DNA"/>
</dbReference>
<dbReference type="AlphaFoldDB" id="A0A3N7F5K8"/>
<evidence type="ECO:0000313" key="1">
    <source>
        <dbReference type="EMBL" id="RQO92059.2"/>
    </source>
</evidence>
<dbReference type="Proteomes" id="UP000006729">
    <property type="component" value="Chromosome 6"/>
</dbReference>
<accession>A0A3N7F5K8</accession>
<sequence length="160" mass="17439">MEEESLIFPGNDVTDEYLTDFDLDGDHSPEFPIKEEMIEEVMQDLYKEITCTKSTPLGNVPSPVFVDNGKSESCGASVSDSSSTVMAGVEFVGVAGKLAGGYLGLPGNRLREERRGFALGEGFLAERMMMDGCDGVELGDDQWLDRVLMGWGPVEVEGWT</sequence>
<dbReference type="STRING" id="3694.A0A3N7F5K8"/>